<accession>A0A0D3DFU9</accession>
<dbReference type="Gene3D" id="2.40.50.140">
    <property type="entry name" value="Nucleic acid-binding proteins"/>
    <property type="match status" value="2"/>
</dbReference>
<dbReference type="HOGENOM" id="CLU_1063012_0_0_1"/>
<dbReference type="AlphaFoldDB" id="A0A0D3DFU9"/>
<name>A0A0D3DFU9_BRAOL</name>
<proteinExistence type="predicted"/>
<organism evidence="2 3">
    <name type="scientific">Brassica oleracea var. oleracea</name>
    <dbReference type="NCBI Taxonomy" id="109376"/>
    <lineage>
        <taxon>Eukaryota</taxon>
        <taxon>Viridiplantae</taxon>
        <taxon>Streptophyta</taxon>
        <taxon>Embryophyta</taxon>
        <taxon>Tracheophyta</taxon>
        <taxon>Spermatophyta</taxon>
        <taxon>Magnoliopsida</taxon>
        <taxon>eudicotyledons</taxon>
        <taxon>Gunneridae</taxon>
        <taxon>Pentapetalae</taxon>
        <taxon>rosids</taxon>
        <taxon>malvids</taxon>
        <taxon>Brassicales</taxon>
        <taxon>Brassicaceae</taxon>
        <taxon>Brassiceae</taxon>
        <taxon>Brassica</taxon>
    </lineage>
</organism>
<reference evidence="2" key="2">
    <citation type="submission" date="2015-03" db="UniProtKB">
        <authorList>
            <consortium name="EnsemblPlants"/>
        </authorList>
    </citation>
    <scope>IDENTIFICATION</scope>
</reference>
<feature type="domain" description="Replication factor-A protein 1 N-terminal" evidence="1">
    <location>
        <begin position="19"/>
        <end position="91"/>
    </location>
</feature>
<protein>
    <recommendedName>
        <fullName evidence="1">Replication factor-A protein 1 N-terminal domain-containing protein</fullName>
    </recommendedName>
</protein>
<dbReference type="Proteomes" id="UP000032141">
    <property type="component" value="Chromosome C7"/>
</dbReference>
<dbReference type="SUPFAM" id="SSF50249">
    <property type="entry name" value="Nucleic acid-binding proteins"/>
    <property type="match status" value="1"/>
</dbReference>
<dbReference type="InterPro" id="IPR007199">
    <property type="entry name" value="Rep_factor-A_N"/>
</dbReference>
<dbReference type="GO" id="GO:0005634">
    <property type="term" value="C:nucleus"/>
    <property type="evidence" value="ECO:0007669"/>
    <property type="project" value="InterPro"/>
</dbReference>
<evidence type="ECO:0000259" key="1">
    <source>
        <dbReference type="Pfam" id="PF04057"/>
    </source>
</evidence>
<dbReference type="eggNOG" id="KOG0851">
    <property type="taxonomic scope" value="Eukaryota"/>
</dbReference>
<keyword evidence="3" id="KW-1185">Reference proteome</keyword>
<dbReference type="InterPro" id="IPR012340">
    <property type="entry name" value="NA-bd_OB-fold"/>
</dbReference>
<sequence length="262" mass="29371">MYFGYGFEEYSDYQETVKNHEDMQPVLQVTELNLITAQQEPLKERIRVLLSVGTAFVQAKLGVTLNPLVKDEILQSGSILDHFVCSEIQKKKGKLQPAQKKFNHLASDYETTLDNASTTQQCYEEDAAAIRQKHLTGSIMKKIGTETQKRFPQLKDIRTKAAKSLRVLAVKAGRISEFNGKAVSTIGSSQLFVEPDLVEARKLKEWCEREGRSAPCFSISKEFSGSGKVDVYTAAPVTRLYTAFQEAGEEIMGMPAKDLYIM</sequence>
<dbReference type="EnsemblPlants" id="Bo7g109480.1">
    <property type="protein sequence ID" value="Bo7g109480.1"/>
    <property type="gene ID" value="Bo7g109480"/>
</dbReference>
<dbReference type="Pfam" id="PF04057">
    <property type="entry name" value="Rep-A_N"/>
    <property type="match status" value="1"/>
</dbReference>
<dbReference type="GO" id="GO:0003677">
    <property type="term" value="F:DNA binding"/>
    <property type="evidence" value="ECO:0007669"/>
    <property type="project" value="InterPro"/>
</dbReference>
<evidence type="ECO:0000313" key="3">
    <source>
        <dbReference type="Proteomes" id="UP000032141"/>
    </source>
</evidence>
<evidence type="ECO:0000313" key="2">
    <source>
        <dbReference type="EnsemblPlants" id="Bo7g109480.1"/>
    </source>
</evidence>
<dbReference type="STRING" id="109376.A0A0D3DFU9"/>
<reference evidence="2 3" key="1">
    <citation type="journal article" date="2014" name="Genome Biol.">
        <title>Transcriptome and methylome profiling reveals relics of genome dominance in the mesopolyploid Brassica oleracea.</title>
        <authorList>
            <person name="Parkin I.A."/>
            <person name="Koh C."/>
            <person name="Tang H."/>
            <person name="Robinson S.J."/>
            <person name="Kagale S."/>
            <person name="Clarke W.E."/>
            <person name="Town C.D."/>
            <person name="Nixon J."/>
            <person name="Krishnakumar V."/>
            <person name="Bidwell S.L."/>
            <person name="Denoeud F."/>
            <person name="Belcram H."/>
            <person name="Links M.G."/>
            <person name="Just J."/>
            <person name="Clarke C."/>
            <person name="Bender T."/>
            <person name="Huebert T."/>
            <person name="Mason A.S."/>
            <person name="Pires J.C."/>
            <person name="Barker G."/>
            <person name="Moore J."/>
            <person name="Walley P.G."/>
            <person name="Manoli S."/>
            <person name="Batley J."/>
            <person name="Edwards D."/>
            <person name="Nelson M.N."/>
            <person name="Wang X."/>
            <person name="Paterson A.H."/>
            <person name="King G."/>
            <person name="Bancroft I."/>
            <person name="Chalhoub B."/>
            <person name="Sharpe A.G."/>
        </authorList>
    </citation>
    <scope>NUCLEOTIDE SEQUENCE</scope>
    <source>
        <strain evidence="2 3">cv. TO1000</strain>
    </source>
</reference>
<dbReference type="Gramene" id="Bo7g109480.1">
    <property type="protein sequence ID" value="Bo7g109480.1"/>
    <property type="gene ID" value="Bo7g109480"/>
</dbReference>
<dbReference type="GO" id="GO:0006260">
    <property type="term" value="P:DNA replication"/>
    <property type="evidence" value="ECO:0007669"/>
    <property type="project" value="InterPro"/>
</dbReference>